<feature type="domain" description="Amino acid permease/ SLC12A" evidence="6">
    <location>
        <begin position="19"/>
        <end position="432"/>
    </location>
</feature>
<evidence type="ECO:0000256" key="3">
    <source>
        <dbReference type="ARBA" id="ARBA00022989"/>
    </source>
</evidence>
<gene>
    <name evidence="7" type="ORF">OS125_07675</name>
    <name evidence="8" type="ORF">OS129_06125</name>
</gene>
<evidence type="ECO:0000256" key="5">
    <source>
        <dbReference type="SAM" id="Phobius"/>
    </source>
</evidence>
<dbReference type="RefSeq" id="WP_200252743.1">
    <property type="nucleotide sequence ID" value="NZ_JAENIQ020000001.1"/>
</dbReference>
<feature type="transmembrane region" description="Helical" evidence="5">
    <location>
        <begin position="379"/>
        <end position="399"/>
    </location>
</feature>
<keyword evidence="10" id="KW-1185">Reference proteome</keyword>
<dbReference type="GO" id="GO:0016020">
    <property type="term" value="C:membrane"/>
    <property type="evidence" value="ECO:0007669"/>
    <property type="project" value="UniProtKB-SubCell"/>
</dbReference>
<dbReference type="AlphaFoldDB" id="A0A9Q4CAH8"/>
<name>A0A9Q4CAH8_9CORY</name>
<feature type="transmembrane region" description="Helical" evidence="5">
    <location>
        <begin position="132"/>
        <end position="150"/>
    </location>
</feature>
<protein>
    <submittedName>
        <fullName evidence="8">APC family permease</fullName>
    </submittedName>
</protein>
<dbReference type="Gene3D" id="1.20.1740.10">
    <property type="entry name" value="Amino acid/polyamine transporter I"/>
    <property type="match status" value="1"/>
</dbReference>
<dbReference type="EMBL" id="JAPMKU010000002">
    <property type="protein sequence ID" value="MCX7468450.1"/>
    <property type="molecule type" value="Genomic_DNA"/>
</dbReference>
<dbReference type="GO" id="GO:0055085">
    <property type="term" value="P:transmembrane transport"/>
    <property type="evidence" value="ECO:0007669"/>
    <property type="project" value="InterPro"/>
</dbReference>
<feature type="transmembrane region" description="Helical" evidence="5">
    <location>
        <begin position="275"/>
        <end position="305"/>
    </location>
</feature>
<dbReference type="PANTHER" id="PTHR42770">
    <property type="entry name" value="AMINO ACID TRANSPORTER-RELATED"/>
    <property type="match status" value="1"/>
</dbReference>
<feature type="transmembrane region" description="Helical" evidence="5">
    <location>
        <begin position="411"/>
        <end position="436"/>
    </location>
</feature>
<accession>A0A9Q4CAH8</accession>
<feature type="transmembrane region" description="Helical" evidence="5">
    <location>
        <begin position="337"/>
        <end position="359"/>
    </location>
</feature>
<dbReference type="Pfam" id="PF00324">
    <property type="entry name" value="AA_permease"/>
    <property type="match status" value="1"/>
</dbReference>
<feature type="transmembrane region" description="Helical" evidence="5">
    <location>
        <begin position="196"/>
        <end position="215"/>
    </location>
</feature>
<keyword evidence="3 5" id="KW-1133">Transmembrane helix</keyword>
<evidence type="ECO:0000313" key="8">
    <source>
        <dbReference type="EMBL" id="MCX7468450.1"/>
    </source>
</evidence>
<feature type="transmembrane region" description="Helical" evidence="5">
    <location>
        <begin position="20"/>
        <end position="40"/>
    </location>
</feature>
<evidence type="ECO:0000256" key="1">
    <source>
        <dbReference type="ARBA" id="ARBA00004141"/>
    </source>
</evidence>
<proteinExistence type="predicted"/>
<feature type="transmembrane region" description="Helical" evidence="5">
    <location>
        <begin position="442"/>
        <end position="461"/>
    </location>
</feature>
<evidence type="ECO:0000313" key="10">
    <source>
        <dbReference type="Proteomes" id="UP001081709"/>
    </source>
</evidence>
<dbReference type="InterPro" id="IPR050367">
    <property type="entry name" value="APC_superfamily"/>
</dbReference>
<feature type="transmembrane region" description="Helical" evidence="5">
    <location>
        <begin position="235"/>
        <end position="255"/>
    </location>
</feature>
<feature type="transmembrane region" description="Helical" evidence="5">
    <location>
        <begin position="92"/>
        <end position="120"/>
    </location>
</feature>
<comment type="caution">
    <text evidence="8">The sequence shown here is derived from an EMBL/GenBank/DDBJ whole genome shotgun (WGS) entry which is preliminary data.</text>
</comment>
<dbReference type="InterPro" id="IPR004841">
    <property type="entry name" value="AA-permease/SLC12A_dom"/>
</dbReference>
<dbReference type="Proteomes" id="UP001081709">
    <property type="component" value="Unassembled WGS sequence"/>
</dbReference>
<evidence type="ECO:0000259" key="6">
    <source>
        <dbReference type="Pfam" id="PF00324"/>
    </source>
</evidence>
<keyword evidence="4 5" id="KW-0472">Membrane</keyword>
<evidence type="ECO:0000313" key="7">
    <source>
        <dbReference type="EMBL" id="MCX7445125.1"/>
    </source>
</evidence>
<feature type="transmembrane region" description="Helical" evidence="5">
    <location>
        <begin position="52"/>
        <end position="71"/>
    </location>
</feature>
<evidence type="ECO:0000313" key="9">
    <source>
        <dbReference type="Proteomes" id="UP001071478"/>
    </source>
</evidence>
<keyword evidence="2 5" id="KW-0812">Transmembrane</keyword>
<organism evidence="8 9">
    <name type="scientific">Corynebacterium pygosceleis</name>
    <dbReference type="NCBI Taxonomy" id="2800406"/>
    <lineage>
        <taxon>Bacteria</taxon>
        <taxon>Bacillati</taxon>
        <taxon>Actinomycetota</taxon>
        <taxon>Actinomycetes</taxon>
        <taxon>Mycobacteriales</taxon>
        <taxon>Corynebacteriaceae</taxon>
        <taxon>Corynebacterium</taxon>
    </lineage>
</organism>
<sequence length="478" mass="50168">MAQQAHGLEPGTRRLTTPHLVFMIIAASAPLTVLAGGVPTNFAVSGLLGVPVAYLVLGILIAIFAFGYGAMSTRVQNAGAFYAYISKGLGDTVGVASSLVALLCYNLMQIGLYGLFGFALSGVLSSVTPLVLPWWATALLGWLCVGVLGIRHVELSARILTVLVALEFLVVAVVCVLGLTHAPEGISAVTLRPGDFFTGGVGVLLAFGIAAFMGFESGAIYSEETIDPDRTVSRATFIAVGVIALFYAFSAWAFSMGIGPSGVIDESREFGPDLMFVWLETFSPAFSLLSSFLFITSLFAALIAFHNASARYAFALGRAWVLPKVFGKVSHDGTPHVGSLGQSVLALIVIIIFAGADAVNGETPLFPVITLFTWLTNTAALGLVILLALTSFAIARYLGRENGVLNLWTRSIAPVISGIGLALIGLLVLMNFSLMIGDDQPAILTLVLPGLIVAAAVAGVIRQRQLIARTGVDHVEIP</sequence>
<feature type="transmembrane region" description="Helical" evidence="5">
    <location>
        <begin position="162"/>
        <end position="181"/>
    </location>
</feature>
<dbReference type="Proteomes" id="UP001071478">
    <property type="component" value="Unassembled WGS sequence"/>
</dbReference>
<dbReference type="PIRSF" id="PIRSF006060">
    <property type="entry name" value="AA_transporter"/>
    <property type="match status" value="1"/>
</dbReference>
<evidence type="ECO:0000256" key="2">
    <source>
        <dbReference type="ARBA" id="ARBA00022692"/>
    </source>
</evidence>
<comment type="subcellular location">
    <subcellularLocation>
        <location evidence="1">Membrane</location>
        <topology evidence="1">Multi-pass membrane protein</topology>
    </subcellularLocation>
</comment>
<reference evidence="8" key="1">
    <citation type="submission" date="2022-11" db="EMBL/GenBank/DDBJ databases">
        <title>Corynebacterium sp. isolated from Penguins.</title>
        <authorList>
            <person name="Sedlar K."/>
            <person name="Svec P."/>
        </authorList>
    </citation>
    <scope>NUCLEOTIDE SEQUENCE</scope>
    <source>
        <strain evidence="7">P7003</strain>
        <strain evidence="8">P7374</strain>
    </source>
</reference>
<dbReference type="PANTHER" id="PTHR42770:SF16">
    <property type="entry name" value="AMINO ACID PERMEASE"/>
    <property type="match status" value="1"/>
</dbReference>
<dbReference type="EMBL" id="JAPMKV010000004">
    <property type="protein sequence ID" value="MCX7445125.1"/>
    <property type="molecule type" value="Genomic_DNA"/>
</dbReference>
<evidence type="ECO:0000256" key="4">
    <source>
        <dbReference type="ARBA" id="ARBA00023136"/>
    </source>
</evidence>